<comment type="caution">
    <text evidence="1">The sequence shown here is derived from an EMBL/GenBank/DDBJ whole genome shotgun (WGS) entry which is preliminary data.</text>
</comment>
<evidence type="ECO:0000313" key="1">
    <source>
        <dbReference type="EMBL" id="KAI3361618.1"/>
    </source>
</evidence>
<dbReference type="Proteomes" id="UP000831701">
    <property type="component" value="Chromosome 15"/>
</dbReference>
<gene>
    <name evidence="1" type="ORF">L3Q82_001935</name>
</gene>
<name>A0ACB8W2E6_9TELE</name>
<accession>A0ACB8W2E6</accession>
<sequence>MTAVPEMPAPIRCLTEEGACGERRSHLPAAADKSKQLHCTAYVSQGPDPEYDNEFNLSRSGGFPSFLRFVLVCKQERYLNDAELCSSGCSWWKTPTPTLPCLSKSPSEEWKDLGPFTLKCNSISDWEPTAPLSSLIYGKNLSSHDKDLMTGSHTIAWLSSKYCVLPDLTFLTPLTNPDLILQAELVALTEACKFAAGKTVTIYTDSRLRRLNMDSRILCSFYRCTIESILTGCITAWYSSCTTLNRKALQMVVKAAQHITRMEVPSMEDLYTQRCRRKATKIKLRTPVTPATNCSACCRLADVSAAFKPKPPGSGTASYRRPYDF</sequence>
<keyword evidence="2" id="KW-1185">Reference proteome</keyword>
<reference evidence="1" key="1">
    <citation type="submission" date="2022-04" db="EMBL/GenBank/DDBJ databases">
        <title>Jade perch genome.</title>
        <authorList>
            <person name="Chao B."/>
        </authorList>
    </citation>
    <scope>NUCLEOTIDE SEQUENCE</scope>
    <source>
        <strain evidence="1">CB-2022</strain>
    </source>
</reference>
<dbReference type="EMBL" id="CM041545">
    <property type="protein sequence ID" value="KAI3361618.1"/>
    <property type="molecule type" value="Genomic_DNA"/>
</dbReference>
<evidence type="ECO:0000313" key="2">
    <source>
        <dbReference type="Proteomes" id="UP000831701"/>
    </source>
</evidence>
<organism evidence="1 2">
    <name type="scientific">Scortum barcoo</name>
    <name type="common">barcoo grunter</name>
    <dbReference type="NCBI Taxonomy" id="214431"/>
    <lineage>
        <taxon>Eukaryota</taxon>
        <taxon>Metazoa</taxon>
        <taxon>Chordata</taxon>
        <taxon>Craniata</taxon>
        <taxon>Vertebrata</taxon>
        <taxon>Euteleostomi</taxon>
        <taxon>Actinopterygii</taxon>
        <taxon>Neopterygii</taxon>
        <taxon>Teleostei</taxon>
        <taxon>Neoteleostei</taxon>
        <taxon>Acanthomorphata</taxon>
        <taxon>Eupercaria</taxon>
        <taxon>Centrarchiformes</taxon>
        <taxon>Terapontoidei</taxon>
        <taxon>Terapontidae</taxon>
        <taxon>Scortum</taxon>
    </lineage>
</organism>
<proteinExistence type="predicted"/>
<protein>
    <submittedName>
        <fullName evidence="1">Uncharacterized protein</fullName>
    </submittedName>
</protein>